<accession>A0A8I1ECI0</accession>
<organism evidence="1 2">
    <name type="scientific">Pseudomonas putida</name>
    <name type="common">Arthrobacter siderocapsulatus</name>
    <dbReference type="NCBI Taxonomy" id="303"/>
    <lineage>
        <taxon>Bacteria</taxon>
        <taxon>Pseudomonadati</taxon>
        <taxon>Pseudomonadota</taxon>
        <taxon>Gammaproteobacteria</taxon>
        <taxon>Pseudomonadales</taxon>
        <taxon>Pseudomonadaceae</taxon>
        <taxon>Pseudomonas</taxon>
    </lineage>
</organism>
<dbReference type="AlphaFoldDB" id="A0A8I1ECI0"/>
<protein>
    <submittedName>
        <fullName evidence="1">Uncharacterized protein</fullName>
    </submittedName>
</protein>
<evidence type="ECO:0000313" key="2">
    <source>
        <dbReference type="Proteomes" id="UP000637061"/>
    </source>
</evidence>
<gene>
    <name evidence="1" type="ORF">JEU22_02490</name>
</gene>
<proteinExistence type="predicted"/>
<comment type="caution">
    <text evidence="1">The sequence shown here is derived from an EMBL/GenBank/DDBJ whole genome shotgun (WGS) entry which is preliminary data.</text>
</comment>
<dbReference type="Proteomes" id="UP000637061">
    <property type="component" value="Unassembled WGS sequence"/>
</dbReference>
<name>A0A8I1ECI0_PSEPU</name>
<dbReference type="EMBL" id="JAEHTE010000001">
    <property type="protein sequence ID" value="MBI6882769.1"/>
    <property type="molecule type" value="Genomic_DNA"/>
</dbReference>
<evidence type="ECO:0000313" key="1">
    <source>
        <dbReference type="EMBL" id="MBI6882769.1"/>
    </source>
</evidence>
<sequence>MYDPDTAKAADIEMILSMADMLVCGEEEAKAGLNQYQEQWANQELDLQGLKSYMTRLCHEQLIACDMLSDFIQLVDQSLSRDYSIDPESADEKNGVAPIGVDTTFEDVGYVAGFSASPAT</sequence>
<dbReference type="RefSeq" id="WP_198746376.1">
    <property type="nucleotide sequence ID" value="NZ_JAEHTE010000001.1"/>
</dbReference>
<reference evidence="1" key="1">
    <citation type="submission" date="2020-12" db="EMBL/GenBank/DDBJ databases">
        <title>Enhanced detection system for hospital associated transmission using whole genome sequencing surveillance.</title>
        <authorList>
            <person name="Harrison L.H."/>
            <person name="Van Tyne D."/>
            <person name="Marsh J.W."/>
            <person name="Griffith M.P."/>
            <person name="Snyder D.J."/>
            <person name="Cooper V.S."/>
            <person name="Mustapha M."/>
        </authorList>
    </citation>
    <scope>NUCLEOTIDE SEQUENCE</scope>
    <source>
        <strain evidence="1">PSB00042</strain>
    </source>
</reference>